<dbReference type="PATRIC" id="fig|512565.3.peg.2645"/>
<keyword evidence="3" id="KW-1185">Reference proteome</keyword>
<accession>I0H4C7</accession>
<protein>
    <recommendedName>
        <fullName evidence="4">ABC3 transporter permease protein domain-containing protein</fullName>
    </recommendedName>
</protein>
<dbReference type="HOGENOM" id="CLU_2949841_0_0_11"/>
<evidence type="ECO:0000313" key="3">
    <source>
        <dbReference type="Proteomes" id="UP000007882"/>
    </source>
</evidence>
<gene>
    <name evidence="2" type="ordered locus">AMIS_26440</name>
</gene>
<dbReference type="eggNOG" id="COG0577">
    <property type="taxonomic scope" value="Bacteria"/>
</dbReference>
<name>I0H4C7_ACTM4</name>
<dbReference type="AlphaFoldDB" id="I0H4C7"/>
<proteinExistence type="predicted"/>
<dbReference type="STRING" id="512565.AMIS_26440"/>
<sequence>MLGLAGVTGYAAWQEWTPVLPLPAAAGGIGSAVAVGVLAGVYPAVRAARMAPVEALSAT</sequence>
<feature type="transmembrane region" description="Helical" evidence="1">
    <location>
        <begin position="20"/>
        <end position="42"/>
    </location>
</feature>
<organism evidence="2 3">
    <name type="scientific">Actinoplanes missouriensis (strain ATCC 14538 / DSM 43046 / CBS 188.64 / JCM 3121 / NBRC 102363 / NCIMB 12654 / NRRL B-3342 / UNCC 431)</name>
    <dbReference type="NCBI Taxonomy" id="512565"/>
    <lineage>
        <taxon>Bacteria</taxon>
        <taxon>Bacillati</taxon>
        <taxon>Actinomycetota</taxon>
        <taxon>Actinomycetes</taxon>
        <taxon>Micromonosporales</taxon>
        <taxon>Micromonosporaceae</taxon>
        <taxon>Actinoplanes</taxon>
    </lineage>
</organism>
<keyword evidence="1" id="KW-0472">Membrane</keyword>
<dbReference type="KEGG" id="ams:AMIS_26440"/>
<evidence type="ECO:0008006" key="4">
    <source>
        <dbReference type="Google" id="ProtNLM"/>
    </source>
</evidence>
<evidence type="ECO:0000256" key="1">
    <source>
        <dbReference type="SAM" id="Phobius"/>
    </source>
</evidence>
<keyword evidence="1" id="KW-1133">Transmembrane helix</keyword>
<evidence type="ECO:0000313" key="2">
    <source>
        <dbReference type="EMBL" id="BAL87864.1"/>
    </source>
</evidence>
<dbReference type="Proteomes" id="UP000007882">
    <property type="component" value="Chromosome"/>
</dbReference>
<keyword evidence="1" id="KW-0812">Transmembrane</keyword>
<dbReference type="RefSeq" id="WP_014442759.1">
    <property type="nucleotide sequence ID" value="NC_017093.1"/>
</dbReference>
<dbReference type="EMBL" id="AP012319">
    <property type="protein sequence ID" value="BAL87864.1"/>
    <property type="molecule type" value="Genomic_DNA"/>
</dbReference>
<reference evidence="2 3" key="1">
    <citation type="submission" date="2012-02" db="EMBL/GenBank/DDBJ databases">
        <title>Complete genome sequence of Actinoplanes missouriensis 431 (= NBRC 102363).</title>
        <authorList>
            <person name="Ohnishi Y."/>
            <person name="Ishikawa J."/>
            <person name="Sekine M."/>
            <person name="Hosoyama A."/>
            <person name="Harada T."/>
            <person name="Narita H."/>
            <person name="Hata T."/>
            <person name="Konno Y."/>
            <person name="Tutikane K."/>
            <person name="Fujita N."/>
            <person name="Horinouchi S."/>
            <person name="Hayakawa M."/>
        </authorList>
    </citation>
    <scope>NUCLEOTIDE SEQUENCE [LARGE SCALE GENOMIC DNA]</scope>
    <source>
        <strain evidence="3">ATCC 14538 / DSM 43046 / CBS 188.64 / JCM 3121 / NBRC 102363 / NCIMB 12654 / NRRL B-3342 / UNCC 431</strain>
    </source>
</reference>